<reference evidence="15 16" key="1">
    <citation type="submission" date="2019-09" db="EMBL/GenBank/DDBJ databases">
        <title>Ecophysiology of the spiral-shaped methanotroph Methylospira mobilis as revealed by the complete genome sequence.</title>
        <authorList>
            <person name="Oshkin I.Y."/>
            <person name="Dedysh S.N."/>
            <person name="Miroshnikov K."/>
            <person name="Danilova O.V."/>
            <person name="Hakobyan A."/>
            <person name="Liesack W."/>
        </authorList>
    </citation>
    <scope>NUCLEOTIDE SEQUENCE [LARGE SCALE GENOMIC DNA]</scope>
    <source>
        <strain evidence="15 16">Shm1</strain>
    </source>
</reference>
<evidence type="ECO:0000256" key="14">
    <source>
        <dbReference type="PIRSR" id="PIRSR604469-1"/>
    </source>
</evidence>
<feature type="active site" description="Proton donor" evidence="14">
    <location>
        <position position="78"/>
    </location>
</feature>
<dbReference type="FunCoup" id="A0A5Q0BI56">
    <property type="interactions" value="456"/>
</dbReference>
<gene>
    <name evidence="15" type="primary">serB</name>
    <name evidence="15" type="ORF">F6R98_09365</name>
</gene>
<comment type="catalytic activity">
    <reaction evidence="13">
        <text>O-phospho-D-serine + H2O = D-serine + phosphate</text>
        <dbReference type="Rhea" id="RHEA:24873"/>
        <dbReference type="ChEBI" id="CHEBI:15377"/>
        <dbReference type="ChEBI" id="CHEBI:35247"/>
        <dbReference type="ChEBI" id="CHEBI:43474"/>
        <dbReference type="ChEBI" id="CHEBI:58680"/>
        <dbReference type="EC" id="3.1.3.3"/>
    </reaction>
</comment>
<dbReference type="EMBL" id="CP044205">
    <property type="protein sequence ID" value="QFY42802.1"/>
    <property type="molecule type" value="Genomic_DNA"/>
</dbReference>
<sequence>MYLTIIHTSSLNTSEQQSILEAVPGDLECWGDHHRLHHAAPVATELLTGLRQRYAFDLNPLPLSFDPARVGLIISDMDSTLIDIECIDELAGQIGVKARVAEITERAMRGELVFADALRERVALLAGCPVQALQTVYDQRLHLNPGAEALITQARQQNVKTALVSGGFTFFTSRIQEMLAMDAARANDLEIQADRLTGRLSGPVCGPEQKTAFLQELLTRYDLEPRQAIAIGDGANDLGMLGMAGLGVAYHAKPRVQQAADVVINHGGLDNVAAFFRTGR</sequence>
<organism evidence="15 16">
    <name type="scientific">Candidatus Methylospira mobilis</name>
    <dbReference type="NCBI Taxonomy" id="1808979"/>
    <lineage>
        <taxon>Bacteria</taxon>
        <taxon>Pseudomonadati</taxon>
        <taxon>Pseudomonadota</taxon>
        <taxon>Gammaproteobacteria</taxon>
        <taxon>Methylococcales</taxon>
        <taxon>Methylococcaceae</taxon>
        <taxon>Candidatus Methylospira</taxon>
    </lineage>
</organism>
<dbReference type="Proteomes" id="UP000325755">
    <property type="component" value="Chromosome"/>
</dbReference>
<dbReference type="OrthoDB" id="9792539at2"/>
<dbReference type="PANTHER" id="PTHR43344:SF2">
    <property type="entry name" value="PHOSPHOSERINE PHOSPHATASE"/>
    <property type="match status" value="1"/>
</dbReference>
<keyword evidence="6" id="KW-0028">Amino-acid biosynthesis</keyword>
<comment type="similarity">
    <text evidence="3">Belongs to the HAD-like hydrolase superfamily. SerB family.</text>
</comment>
<dbReference type="PANTHER" id="PTHR43344">
    <property type="entry name" value="PHOSPHOSERINE PHOSPHATASE"/>
    <property type="match status" value="1"/>
</dbReference>
<keyword evidence="9" id="KW-0460">Magnesium</keyword>
<dbReference type="GO" id="GO:0000287">
    <property type="term" value="F:magnesium ion binding"/>
    <property type="evidence" value="ECO:0007669"/>
    <property type="project" value="TreeGrafter"/>
</dbReference>
<dbReference type="SUPFAM" id="SSF56784">
    <property type="entry name" value="HAD-like"/>
    <property type="match status" value="1"/>
</dbReference>
<keyword evidence="8 15" id="KW-0378">Hydrolase</keyword>
<evidence type="ECO:0000256" key="13">
    <source>
        <dbReference type="ARBA" id="ARBA00048523"/>
    </source>
</evidence>
<dbReference type="RefSeq" id="WP_153248794.1">
    <property type="nucleotide sequence ID" value="NZ_CP044205.1"/>
</dbReference>
<evidence type="ECO:0000256" key="3">
    <source>
        <dbReference type="ARBA" id="ARBA00009184"/>
    </source>
</evidence>
<evidence type="ECO:0000256" key="5">
    <source>
        <dbReference type="ARBA" id="ARBA00015196"/>
    </source>
</evidence>
<evidence type="ECO:0000256" key="1">
    <source>
        <dbReference type="ARBA" id="ARBA00001946"/>
    </source>
</evidence>
<evidence type="ECO:0000256" key="9">
    <source>
        <dbReference type="ARBA" id="ARBA00022842"/>
    </source>
</evidence>
<dbReference type="EC" id="3.1.3.3" evidence="4"/>
<dbReference type="GO" id="GO:0036424">
    <property type="term" value="F:L-phosphoserine phosphatase activity"/>
    <property type="evidence" value="ECO:0007669"/>
    <property type="project" value="InterPro"/>
</dbReference>
<comment type="catalytic activity">
    <reaction evidence="12">
        <text>O-phospho-L-serine + H2O = L-serine + phosphate</text>
        <dbReference type="Rhea" id="RHEA:21208"/>
        <dbReference type="ChEBI" id="CHEBI:15377"/>
        <dbReference type="ChEBI" id="CHEBI:33384"/>
        <dbReference type="ChEBI" id="CHEBI:43474"/>
        <dbReference type="ChEBI" id="CHEBI:57524"/>
        <dbReference type="EC" id="3.1.3.3"/>
    </reaction>
</comment>
<dbReference type="AlphaFoldDB" id="A0A5Q0BI56"/>
<dbReference type="GO" id="GO:0005737">
    <property type="term" value="C:cytoplasm"/>
    <property type="evidence" value="ECO:0007669"/>
    <property type="project" value="TreeGrafter"/>
</dbReference>
<accession>A0A5Q0BI56</accession>
<evidence type="ECO:0000256" key="10">
    <source>
        <dbReference type="ARBA" id="ARBA00023299"/>
    </source>
</evidence>
<keyword evidence="16" id="KW-1185">Reference proteome</keyword>
<evidence type="ECO:0000256" key="8">
    <source>
        <dbReference type="ARBA" id="ARBA00022801"/>
    </source>
</evidence>
<dbReference type="KEGG" id="mmob:F6R98_09365"/>
<keyword evidence="7" id="KW-0479">Metal-binding</keyword>
<dbReference type="InterPro" id="IPR050582">
    <property type="entry name" value="HAD-like_SerB"/>
</dbReference>
<evidence type="ECO:0000256" key="2">
    <source>
        <dbReference type="ARBA" id="ARBA00005135"/>
    </source>
</evidence>
<dbReference type="GO" id="GO:0006564">
    <property type="term" value="P:L-serine biosynthetic process"/>
    <property type="evidence" value="ECO:0007669"/>
    <property type="project" value="UniProtKB-KW"/>
</dbReference>
<dbReference type="InterPro" id="IPR004469">
    <property type="entry name" value="PSP"/>
</dbReference>
<evidence type="ECO:0000256" key="4">
    <source>
        <dbReference type="ARBA" id="ARBA00012640"/>
    </source>
</evidence>
<name>A0A5Q0BI56_9GAMM</name>
<evidence type="ECO:0000256" key="7">
    <source>
        <dbReference type="ARBA" id="ARBA00022723"/>
    </source>
</evidence>
<feature type="active site" description="Nucleophile" evidence="14">
    <location>
        <position position="76"/>
    </location>
</feature>
<dbReference type="SFLD" id="SFLDG01136">
    <property type="entry name" value="C1.6:_Phosphoserine_Phosphatas"/>
    <property type="match status" value="1"/>
</dbReference>
<dbReference type="NCBIfam" id="TIGR01488">
    <property type="entry name" value="HAD-SF-IB"/>
    <property type="match status" value="1"/>
</dbReference>
<dbReference type="InParanoid" id="A0A5Q0BI56"/>
<comment type="pathway">
    <text evidence="2">Amino-acid biosynthesis; L-serine biosynthesis; L-serine from 3-phospho-D-glycerate: step 3/3.</text>
</comment>
<dbReference type="SFLD" id="SFLDS00003">
    <property type="entry name" value="Haloacid_Dehalogenase"/>
    <property type="match status" value="1"/>
</dbReference>
<comment type="cofactor">
    <cofactor evidence="1">
        <name>Mg(2+)</name>
        <dbReference type="ChEBI" id="CHEBI:18420"/>
    </cofactor>
</comment>
<proteinExistence type="inferred from homology"/>
<evidence type="ECO:0000256" key="6">
    <source>
        <dbReference type="ARBA" id="ARBA00022605"/>
    </source>
</evidence>
<dbReference type="InterPro" id="IPR036412">
    <property type="entry name" value="HAD-like_sf"/>
</dbReference>
<evidence type="ECO:0000256" key="11">
    <source>
        <dbReference type="ARBA" id="ARBA00031693"/>
    </source>
</evidence>
<dbReference type="InterPro" id="IPR023214">
    <property type="entry name" value="HAD_sf"/>
</dbReference>
<evidence type="ECO:0000256" key="12">
    <source>
        <dbReference type="ARBA" id="ARBA00048138"/>
    </source>
</evidence>
<dbReference type="Gene3D" id="3.40.50.1000">
    <property type="entry name" value="HAD superfamily/HAD-like"/>
    <property type="match status" value="1"/>
</dbReference>
<dbReference type="NCBIfam" id="TIGR00338">
    <property type="entry name" value="serB"/>
    <property type="match status" value="1"/>
</dbReference>
<protein>
    <recommendedName>
        <fullName evidence="5">Phosphoserine phosphatase</fullName>
        <ecNumber evidence="4">3.1.3.3</ecNumber>
    </recommendedName>
    <alternativeName>
        <fullName evidence="11">O-phosphoserine phosphohydrolase</fullName>
    </alternativeName>
</protein>
<dbReference type="Pfam" id="PF12710">
    <property type="entry name" value="HAD"/>
    <property type="match status" value="1"/>
</dbReference>
<dbReference type="SFLD" id="SFLDG01137">
    <property type="entry name" value="C1.6.1:_Phosphoserine_Phosphat"/>
    <property type="match status" value="1"/>
</dbReference>
<evidence type="ECO:0000313" key="16">
    <source>
        <dbReference type="Proteomes" id="UP000325755"/>
    </source>
</evidence>
<keyword evidence="10" id="KW-0718">Serine biosynthesis</keyword>
<dbReference type="UniPathway" id="UPA00135">
    <property type="reaction ID" value="UER00198"/>
</dbReference>
<evidence type="ECO:0000313" key="15">
    <source>
        <dbReference type="EMBL" id="QFY42802.1"/>
    </source>
</evidence>
<dbReference type="SFLD" id="SFLDF00029">
    <property type="entry name" value="phosphoserine_phosphatase"/>
    <property type="match status" value="1"/>
</dbReference>